<dbReference type="EMBL" id="CYHE01000003">
    <property type="protein sequence ID" value="CUA95110.1"/>
    <property type="molecule type" value="Genomic_DNA"/>
</dbReference>
<keyword evidence="3" id="KW-0413">Isomerase</keyword>
<dbReference type="AlphaFoldDB" id="A0A0K6HW59"/>
<dbReference type="CDD" id="cd06558">
    <property type="entry name" value="crotonase-like"/>
    <property type="match status" value="1"/>
</dbReference>
<dbReference type="Gene3D" id="3.90.226.10">
    <property type="entry name" value="2-enoyl-CoA Hydratase, Chain A, domain 1"/>
    <property type="match status" value="1"/>
</dbReference>
<evidence type="ECO:0000256" key="3">
    <source>
        <dbReference type="ARBA" id="ARBA00023235"/>
    </source>
</evidence>
<dbReference type="GO" id="GO:0004165">
    <property type="term" value="F:delta(3)-delta(2)-enoyl-CoA isomerase activity"/>
    <property type="evidence" value="ECO:0007669"/>
    <property type="project" value="UniProtKB-ARBA"/>
</dbReference>
<evidence type="ECO:0000313" key="5">
    <source>
        <dbReference type="Proteomes" id="UP000183900"/>
    </source>
</evidence>
<dbReference type="NCBIfam" id="NF004681">
    <property type="entry name" value="PRK06023.1"/>
    <property type="match status" value="1"/>
</dbReference>
<comment type="subcellular location">
    <subcellularLocation>
        <location evidence="1">Peroxisome</location>
    </subcellularLocation>
</comment>
<sequence>MIRHESRDGVNLVRFDRPDKKNAITGEMYLSLVDGLMSGEADASIGCHLISGSPGAFTAGNDIADFMRYASQGDLSDTPVLKFLSVLARLEKPLVAAVDGLAIGVGTTLLFHCDMVYATPRTVLRTPFVDLGLVPEAGSSLLAPRIMGHPRAFALLCLGDPFTAEAAREAGIVNHVVSEADLETAAFDCASRIAARPREAMALSRRLLRGDRTEVLARMDEEALIFGQRLSSPEAATAFAAFMGKGKE</sequence>
<gene>
    <name evidence="4" type="ORF">Ga0061067_103433</name>
</gene>
<protein>
    <submittedName>
        <fullName evidence="4">Enoyl-CoA hydratase/carnithine racemase</fullName>
    </submittedName>
</protein>
<organism evidence="4 5">
    <name type="scientific">Pannonibacter indicus</name>
    <dbReference type="NCBI Taxonomy" id="466044"/>
    <lineage>
        <taxon>Bacteria</taxon>
        <taxon>Pseudomonadati</taxon>
        <taxon>Pseudomonadota</taxon>
        <taxon>Alphaproteobacteria</taxon>
        <taxon>Hyphomicrobiales</taxon>
        <taxon>Stappiaceae</taxon>
        <taxon>Pannonibacter</taxon>
    </lineage>
</organism>
<reference evidence="5" key="1">
    <citation type="submission" date="2015-08" db="EMBL/GenBank/DDBJ databases">
        <authorList>
            <person name="Varghese N."/>
        </authorList>
    </citation>
    <scope>NUCLEOTIDE SEQUENCE [LARGE SCALE GENOMIC DNA]</scope>
    <source>
        <strain evidence="5">DSM 23407</strain>
    </source>
</reference>
<name>A0A0K6HW59_9HYPH</name>
<keyword evidence="5" id="KW-1185">Reference proteome</keyword>
<dbReference type="PANTHER" id="PTHR43684">
    <property type="match status" value="1"/>
</dbReference>
<dbReference type="InterPro" id="IPR051053">
    <property type="entry name" value="ECH/Chromodomain_protein"/>
</dbReference>
<proteinExistence type="predicted"/>
<dbReference type="OrthoDB" id="9777711at2"/>
<evidence type="ECO:0000256" key="2">
    <source>
        <dbReference type="ARBA" id="ARBA00023140"/>
    </source>
</evidence>
<dbReference type="PANTHER" id="PTHR43684:SF1">
    <property type="entry name" value="ENOYL-COA DELTA ISOMERASE 2"/>
    <property type="match status" value="1"/>
</dbReference>
<dbReference type="InterPro" id="IPR001753">
    <property type="entry name" value="Enoyl-CoA_hydra/iso"/>
</dbReference>
<dbReference type="InterPro" id="IPR029045">
    <property type="entry name" value="ClpP/crotonase-like_dom_sf"/>
</dbReference>
<keyword evidence="2" id="KW-0576">Peroxisome</keyword>
<dbReference type="Pfam" id="PF00378">
    <property type="entry name" value="ECH_1"/>
    <property type="match status" value="1"/>
</dbReference>
<dbReference type="RefSeq" id="WP_055455185.1">
    <property type="nucleotide sequence ID" value="NZ_CYHE01000003.1"/>
</dbReference>
<dbReference type="Proteomes" id="UP000183900">
    <property type="component" value="Unassembled WGS sequence"/>
</dbReference>
<evidence type="ECO:0000313" key="4">
    <source>
        <dbReference type="EMBL" id="CUA95110.1"/>
    </source>
</evidence>
<dbReference type="SUPFAM" id="SSF52096">
    <property type="entry name" value="ClpP/crotonase"/>
    <property type="match status" value="1"/>
</dbReference>
<evidence type="ECO:0000256" key="1">
    <source>
        <dbReference type="ARBA" id="ARBA00004275"/>
    </source>
</evidence>
<accession>A0A0K6HW59</accession>